<accession>A0A9W7YFZ9</accession>
<dbReference type="EMBL" id="JANBOI010000153">
    <property type="protein sequence ID" value="KAJ1733255.1"/>
    <property type="molecule type" value="Genomic_DNA"/>
</dbReference>
<gene>
    <name evidence="1" type="ORF">LPJ61_001654</name>
</gene>
<sequence>MLCSDSSSIRESANSQLLDQLGQNLPGVTKLDISIPRSANLSTLVGGMVLQYAGQLVHISLSNTLGLSPAPFSEQLSSLRIGSGALENSALRLPVDSLATLHLDNVSQRIPWSRFGQEMNASQVDFPSLRNLHISYNDEPLPASGPGALDARPECTPSFSRLETLVIRNLPSAATELRYSKFARKVDSIAITCNVVALAALTRFSLPVADSMHIGLRLDGTPSARQFLDSANHLFGGSGVRAQRLSLSLSGLLWLPAPAEDISWSNLSTLTVGSDITMGCILLLIPHLPASCQLNIRNFPAKYACFSQIPEEKLAPAPLHSKLTLVSFSYDTAKATKEQVLAFLGYLMVRVAPLPKLLLPSTLLTLVDDFVIDYMWTYPHLLDVGIVVY</sequence>
<proteinExistence type="predicted"/>
<organism evidence="1 2">
    <name type="scientific">Coemansia biformis</name>
    <dbReference type="NCBI Taxonomy" id="1286918"/>
    <lineage>
        <taxon>Eukaryota</taxon>
        <taxon>Fungi</taxon>
        <taxon>Fungi incertae sedis</taxon>
        <taxon>Zoopagomycota</taxon>
        <taxon>Kickxellomycotina</taxon>
        <taxon>Kickxellomycetes</taxon>
        <taxon>Kickxellales</taxon>
        <taxon>Kickxellaceae</taxon>
        <taxon>Coemansia</taxon>
    </lineage>
</organism>
<dbReference type="Proteomes" id="UP001143981">
    <property type="component" value="Unassembled WGS sequence"/>
</dbReference>
<reference evidence="1" key="1">
    <citation type="submission" date="2022-07" db="EMBL/GenBank/DDBJ databases">
        <title>Phylogenomic reconstructions and comparative analyses of Kickxellomycotina fungi.</title>
        <authorList>
            <person name="Reynolds N.K."/>
            <person name="Stajich J.E."/>
            <person name="Barry K."/>
            <person name="Grigoriev I.V."/>
            <person name="Crous P."/>
            <person name="Smith M.E."/>
        </authorList>
    </citation>
    <scope>NUCLEOTIDE SEQUENCE</scope>
    <source>
        <strain evidence="1">BCRC 34381</strain>
    </source>
</reference>
<dbReference type="AlphaFoldDB" id="A0A9W7YFZ9"/>
<protein>
    <submittedName>
        <fullName evidence="1">Uncharacterized protein</fullName>
    </submittedName>
</protein>
<evidence type="ECO:0000313" key="2">
    <source>
        <dbReference type="Proteomes" id="UP001143981"/>
    </source>
</evidence>
<keyword evidence="2" id="KW-1185">Reference proteome</keyword>
<name>A0A9W7YFZ9_9FUNG</name>
<comment type="caution">
    <text evidence="1">The sequence shown here is derived from an EMBL/GenBank/DDBJ whole genome shotgun (WGS) entry which is preliminary data.</text>
</comment>
<evidence type="ECO:0000313" key="1">
    <source>
        <dbReference type="EMBL" id="KAJ1733255.1"/>
    </source>
</evidence>